<reference evidence="1" key="1">
    <citation type="submission" date="2020-03" db="EMBL/GenBank/DDBJ databases">
        <title>The deep terrestrial virosphere.</title>
        <authorList>
            <person name="Holmfeldt K."/>
            <person name="Nilsson E."/>
            <person name="Simone D."/>
            <person name="Lopez-Fernandez M."/>
            <person name="Wu X."/>
            <person name="de Brujin I."/>
            <person name="Lundin D."/>
            <person name="Andersson A."/>
            <person name="Bertilsson S."/>
            <person name="Dopson M."/>
        </authorList>
    </citation>
    <scope>NUCLEOTIDE SEQUENCE</scope>
    <source>
        <strain evidence="1">TM448A01065</strain>
        <strain evidence="2">TM448B00595</strain>
    </source>
</reference>
<evidence type="ECO:0000313" key="2">
    <source>
        <dbReference type="EMBL" id="QJH96022.1"/>
    </source>
</evidence>
<evidence type="ECO:0000313" key="1">
    <source>
        <dbReference type="EMBL" id="QJA48626.1"/>
    </source>
</evidence>
<name>A0A6H1ZL25_9ZZZZ</name>
<organism evidence="1">
    <name type="scientific">viral metagenome</name>
    <dbReference type="NCBI Taxonomy" id="1070528"/>
    <lineage>
        <taxon>unclassified sequences</taxon>
        <taxon>metagenomes</taxon>
        <taxon>organismal metagenomes</taxon>
    </lineage>
</organism>
<dbReference type="AlphaFoldDB" id="A0A6H1ZL25"/>
<accession>A0A6H1ZL25</accession>
<dbReference type="EMBL" id="MT144093">
    <property type="protein sequence ID" value="QJA48626.1"/>
    <property type="molecule type" value="Genomic_DNA"/>
</dbReference>
<dbReference type="EMBL" id="MT144637">
    <property type="protein sequence ID" value="QJH96022.1"/>
    <property type="molecule type" value="Genomic_DNA"/>
</dbReference>
<proteinExistence type="predicted"/>
<protein>
    <submittedName>
        <fullName evidence="1">Uncharacterized protein</fullName>
    </submittedName>
</protein>
<gene>
    <name evidence="1" type="ORF">TM448A01065_0010</name>
    <name evidence="2" type="ORF">TM448B00595_0012</name>
</gene>
<sequence>MEKIHKLSEGGTWPICGEHAAKLISCWAEEVTCPKCLALLRAVPKEEKKDAK</sequence>